<dbReference type="Gene3D" id="3.40.50.10090">
    <property type="match status" value="2"/>
</dbReference>
<comment type="pathway">
    <text evidence="1 9">Porphyrin-containing compound metabolism; protoporphyrin-IX biosynthesis; coproporphyrinogen-III from 5-aminolevulinate: step 3/4.</text>
</comment>
<dbReference type="SUPFAM" id="SSF69618">
    <property type="entry name" value="HemD-like"/>
    <property type="match status" value="1"/>
</dbReference>
<evidence type="ECO:0000256" key="5">
    <source>
        <dbReference type="ARBA" id="ARBA00023244"/>
    </source>
</evidence>
<protein>
    <recommendedName>
        <fullName evidence="7 9">Uroporphyrinogen-III synthase</fullName>
        <ecNumber evidence="3 9">4.2.1.75</ecNumber>
    </recommendedName>
</protein>
<sequence length="256" mass="29064">MGALTGRNILVTRAQSQAASLSEKIMQAGGTPIEVPLLHFALRNNQENKHYVEQLHEYAWIFFTSSNGVRFFFKLWDKKARAWPEQLKVGAVGEKTEKMLLKYGVSADFVPSTYTAEVMADEFLKNYNNPGPLLLVRGNRSRDVLPEAMKGHVFFQSMTVYDTLLAKDHSPLIKTLENLEIDAYTFTSPSTVEAFVRLCDKHTAFYKFLSVPCVCIGPTTEEKAKQEGFLNILMSEQSYTIEGMTELMECYFREKG</sequence>
<organism evidence="11 12">
    <name type="scientific">Thalassobacillus cyri</name>
    <dbReference type="NCBI Taxonomy" id="571932"/>
    <lineage>
        <taxon>Bacteria</taxon>
        <taxon>Bacillati</taxon>
        <taxon>Bacillota</taxon>
        <taxon>Bacilli</taxon>
        <taxon>Bacillales</taxon>
        <taxon>Bacillaceae</taxon>
        <taxon>Thalassobacillus</taxon>
    </lineage>
</organism>
<keyword evidence="4 9" id="KW-0456">Lyase</keyword>
<dbReference type="RefSeq" id="WP_093044317.1">
    <property type="nucleotide sequence ID" value="NZ_FNQR01000005.1"/>
</dbReference>
<dbReference type="Pfam" id="PF02602">
    <property type="entry name" value="HEM4"/>
    <property type="match status" value="1"/>
</dbReference>
<comment type="similarity">
    <text evidence="2 9">Belongs to the uroporphyrinogen-III synthase family.</text>
</comment>
<comment type="function">
    <text evidence="6 9">Catalyzes cyclization of the linear tetrapyrrole, hydroxymethylbilane, to the macrocyclic uroporphyrinogen III.</text>
</comment>
<evidence type="ECO:0000313" key="12">
    <source>
        <dbReference type="Proteomes" id="UP000198584"/>
    </source>
</evidence>
<dbReference type="UniPathway" id="UPA00251">
    <property type="reaction ID" value="UER00320"/>
</dbReference>
<evidence type="ECO:0000259" key="10">
    <source>
        <dbReference type="Pfam" id="PF02602"/>
    </source>
</evidence>
<evidence type="ECO:0000313" key="11">
    <source>
        <dbReference type="EMBL" id="SEA52223.1"/>
    </source>
</evidence>
<gene>
    <name evidence="11" type="ORF">SAMN05421743_105167</name>
</gene>
<keyword evidence="12" id="KW-1185">Reference proteome</keyword>
<feature type="domain" description="Tetrapyrrole biosynthesis uroporphyrinogen III synthase" evidence="10">
    <location>
        <begin position="20"/>
        <end position="245"/>
    </location>
</feature>
<dbReference type="EMBL" id="FNQR01000005">
    <property type="protein sequence ID" value="SEA52223.1"/>
    <property type="molecule type" value="Genomic_DNA"/>
</dbReference>
<evidence type="ECO:0000256" key="3">
    <source>
        <dbReference type="ARBA" id="ARBA00013109"/>
    </source>
</evidence>
<evidence type="ECO:0000256" key="9">
    <source>
        <dbReference type="RuleBase" id="RU366031"/>
    </source>
</evidence>
<dbReference type="STRING" id="571932.SAMN05421743_105167"/>
<dbReference type="PANTHER" id="PTHR38042:SF1">
    <property type="entry name" value="UROPORPHYRINOGEN-III SYNTHASE, CHLOROPLASTIC"/>
    <property type="match status" value="1"/>
</dbReference>
<evidence type="ECO:0000256" key="4">
    <source>
        <dbReference type="ARBA" id="ARBA00023239"/>
    </source>
</evidence>
<proteinExistence type="inferred from homology"/>
<dbReference type="InterPro" id="IPR003754">
    <property type="entry name" value="4pyrrol_synth_uPrphyn_synth"/>
</dbReference>
<dbReference type="CDD" id="cd06578">
    <property type="entry name" value="HemD"/>
    <property type="match status" value="1"/>
</dbReference>
<dbReference type="GO" id="GO:0006780">
    <property type="term" value="P:uroporphyrinogen III biosynthetic process"/>
    <property type="evidence" value="ECO:0007669"/>
    <property type="project" value="UniProtKB-UniRule"/>
</dbReference>
<reference evidence="11 12" key="1">
    <citation type="submission" date="2016-10" db="EMBL/GenBank/DDBJ databases">
        <authorList>
            <person name="de Groot N.N."/>
        </authorList>
    </citation>
    <scope>NUCLEOTIDE SEQUENCE [LARGE SCALE GENOMIC DNA]</scope>
    <source>
        <strain evidence="11 12">CCM7597</strain>
    </source>
</reference>
<dbReference type="InterPro" id="IPR039793">
    <property type="entry name" value="UROS/Hem4"/>
</dbReference>
<keyword evidence="5 9" id="KW-0627">Porphyrin biosynthesis</keyword>
<dbReference type="InterPro" id="IPR036108">
    <property type="entry name" value="4pyrrol_syn_uPrphyn_synt_sf"/>
</dbReference>
<name>A0A1H4BVW6_9BACI</name>
<evidence type="ECO:0000256" key="7">
    <source>
        <dbReference type="ARBA" id="ARBA00040167"/>
    </source>
</evidence>
<dbReference type="Proteomes" id="UP000198584">
    <property type="component" value="Unassembled WGS sequence"/>
</dbReference>
<dbReference type="AlphaFoldDB" id="A0A1H4BVW6"/>
<dbReference type="OrthoDB" id="9815856at2"/>
<dbReference type="PANTHER" id="PTHR38042">
    <property type="entry name" value="UROPORPHYRINOGEN-III SYNTHASE, CHLOROPLASTIC"/>
    <property type="match status" value="1"/>
</dbReference>
<dbReference type="GO" id="GO:0006782">
    <property type="term" value="P:protoporphyrinogen IX biosynthetic process"/>
    <property type="evidence" value="ECO:0007669"/>
    <property type="project" value="UniProtKB-UniRule"/>
</dbReference>
<accession>A0A1H4BVW6</accession>
<evidence type="ECO:0000256" key="1">
    <source>
        <dbReference type="ARBA" id="ARBA00004772"/>
    </source>
</evidence>
<evidence type="ECO:0000256" key="6">
    <source>
        <dbReference type="ARBA" id="ARBA00037589"/>
    </source>
</evidence>
<evidence type="ECO:0000256" key="2">
    <source>
        <dbReference type="ARBA" id="ARBA00008133"/>
    </source>
</evidence>
<dbReference type="GO" id="GO:0004852">
    <property type="term" value="F:uroporphyrinogen-III synthase activity"/>
    <property type="evidence" value="ECO:0007669"/>
    <property type="project" value="UniProtKB-UniRule"/>
</dbReference>
<evidence type="ECO:0000256" key="8">
    <source>
        <dbReference type="ARBA" id="ARBA00048617"/>
    </source>
</evidence>
<comment type="catalytic activity">
    <reaction evidence="8 9">
        <text>hydroxymethylbilane = uroporphyrinogen III + H2O</text>
        <dbReference type="Rhea" id="RHEA:18965"/>
        <dbReference type="ChEBI" id="CHEBI:15377"/>
        <dbReference type="ChEBI" id="CHEBI:57308"/>
        <dbReference type="ChEBI" id="CHEBI:57845"/>
        <dbReference type="EC" id="4.2.1.75"/>
    </reaction>
</comment>
<dbReference type="EC" id="4.2.1.75" evidence="3 9"/>